<dbReference type="InterPro" id="IPR002918">
    <property type="entry name" value="Lipase_EstA/Esterase_EstB"/>
</dbReference>
<dbReference type="FunFam" id="3.40.50.1820:FF:000377">
    <property type="entry name" value="LIPaSe related"/>
    <property type="match status" value="1"/>
</dbReference>
<dbReference type="GO" id="GO:0016042">
    <property type="term" value="P:lipid catabolic process"/>
    <property type="evidence" value="ECO:0007669"/>
    <property type="project" value="InterPro"/>
</dbReference>
<dbReference type="InterPro" id="IPR029058">
    <property type="entry name" value="AB_hydrolase_fold"/>
</dbReference>
<sequence>MLFYSLSLRLLLLLLLLILNWVQADFTPHFRAFIHNNYGIGIVQNLERTDLGRDASFGGKRYNDEEFKNQAVILVHDAASSAKGLQVTTTYVYFLLSKGYNQSDIYGTTWGDGGTTPIALVDMKCSYVKQIRSMIIAVRQYTGTRVDVIAYSVGSPIARKAILGGNCVDTREILGPPLTELIDTYLSVAGANYGVSLCFVPIPLGACNRRTGLHCRSSFLHDINRQIRYEGTFIFSIFSDSDEKIGFRGCGTLLSPIKGATGYVKKELLSHEQTKDSTYVMQRNFIQKHRPI</sequence>
<gene>
    <name evidence="2" type="ORF">TCLT_LOCUS344</name>
</gene>
<evidence type="ECO:0000313" key="4">
    <source>
        <dbReference type="WBParaSite" id="TCLT_0000034301-mRNA-1"/>
    </source>
</evidence>
<accession>A0A0N5CJX1</accession>
<dbReference type="OMA" id="GLVDMKC"/>
<dbReference type="Gene3D" id="3.40.50.1820">
    <property type="entry name" value="alpha/beta hydrolase"/>
    <property type="match status" value="1"/>
</dbReference>
<dbReference type="SUPFAM" id="SSF53474">
    <property type="entry name" value="alpha/beta-Hydrolases"/>
    <property type="match status" value="1"/>
</dbReference>
<keyword evidence="1" id="KW-0732">Signal</keyword>
<name>A0A0N5CJX1_THECL</name>
<reference evidence="4" key="1">
    <citation type="submission" date="2016-04" db="UniProtKB">
        <authorList>
            <consortium name="WormBaseParasite"/>
        </authorList>
    </citation>
    <scope>IDENTIFICATION</scope>
</reference>
<evidence type="ECO:0000313" key="3">
    <source>
        <dbReference type="Proteomes" id="UP000276776"/>
    </source>
</evidence>
<dbReference type="Pfam" id="PF01674">
    <property type="entry name" value="Lipase_2"/>
    <property type="match status" value="1"/>
</dbReference>
<proteinExistence type="predicted"/>
<keyword evidence="3" id="KW-1185">Reference proteome</keyword>
<protein>
    <submittedName>
        <fullName evidence="4">Lipase domain-containing protein</fullName>
    </submittedName>
</protein>
<feature type="signal peptide" evidence="1">
    <location>
        <begin position="1"/>
        <end position="24"/>
    </location>
</feature>
<evidence type="ECO:0000256" key="1">
    <source>
        <dbReference type="SAM" id="SignalP"/>
    </source>
</evidence>
<dbReference type="PANTHER" id="PTHR32015:SF3">
    <property type="entry name" value="TRIACYLGLYCEROL LIPASE"/>
    <property type="match status" value="1"/>
</dbReference>
<dbReference type="Proteomes" id="UP000276776">
    <property type="component" value="Unassembled WGS sequence"/>
</dbReference>
<organism evidence="4">
    <name type="scientific">Thelazia callipaeda</name>
    <name type="common">Oriental eyeworm</name>
    <name type="synonym">Parasitic nematode</name>
    <dbReference type="NCBI Taxonomy" id="103827"/>
    <lineage>
        <taxon>Eukaryota</taxon>
        <taxon>Metazoa</taxon>
        <taxon>Ecdysozoa</taxon>
        <taxon>Nematoda</taxon>
        <taxon>Chromadorea</taxon>
        <taxon>Rhabditida</taxon>
        <taxon>Spirurina</taxon>
        <taxon>Spiruromorpha</taxon>
        <taxon>Thelazioidea</taxon>
        <taxon>Thelaziidae</taxon>
        <taxon>Thelazia</taxon>
    </lineage>
</organism>
<evidence type="ECO:0000313" key="2">
    <source>
        <dbReference type="EMBL" id="VDM95275.1"/>
    </source>
</evidence>
<feature type="chain" id="PRO_5043126167" evidence="1">
    <location>
        <begin position="25"/>
        <end position="292"/>
    </location>
</feature>
<dbReference type="PANTHER" id="PTHR32015">
    <property type="entry name" value="FASTING INDUCED LIPASE"/>
    <property type="match status" value="1"/>
</dbReference>
<dbReference type="AlphaFoldDB" id="A0A0N5CJX1"/>
<dbReference type="GO" id="GO:0016298">
    <property type="term" value="F:lipase activity"/>
    <property type="evidence" value="ECO:0007669"/>
    <property type="project" value="TreeGrafter"/>
</dbReference>
<dbReference type="EMBL" id="UYYF01000022">
    <property type="protein sequence ID" value="VDM95275.1"/>
    <property type="molecule type" value="Genomic_DNA"/>
</dbReference>
<reference evidence="2 3" key="2">
    <citation type="submission" date="2018-11" db="EMBL/GenBank/DDBJ databases">
        <authorList>
            <consortium name="Pathogen Informatics"/>
        </authorList>
    </citation>
    <scope>NUCLEOTIDE SEQUENCE [LARGE SCALE GENOMIC DNA]</scope>
</reference>
<dbReference type="WBParaSite" id="TCLT_0000034301-mRNA-1">
    <property type="protein sequence ID" value="TCLT_0000034301-mRNA-1"/>
    <property type="gene ID" value="TCLT_0000034301"/>
</dbReference>
<dbReference type="OrthoDB" id="5792589at2759"/>